<feature type="transmembrane region" description="Helical" evidence="6">
    <location>
        <begin position="386"/>
        <end position="407"/>
    </location>
</feature>
<feature type="domain" description="NfeD1b N-terminal" evidence="10">
    <location>
        <begin position="50"/>
        <end position="145"/>
    </location>
</feature>
<comment type="subcellular location">
    <subcellularLocation>
        <location evidence="1">Membrane</location>
        <topology evidence="1">Multi-pass membrane protein</topology>
    </subcellularLocation>
</comment>
<keyword evidence="7" id="KW-0732">Signal</keyword>
<evidence type="ECO:0000256" key="4">
    <source>
        <dbReference type="ARBA" id="ARBA00023136"/>
    </source>
</evidence>
<reference evidence="11 12" key="1">
    <citation type="submission" date="2023-07" db="EMBL/GenBank/DDBJ databases">
        <title>Sorghum-associated microbial communities from plants grown in Nebraska, USA.</title>
        <authorList>
            <person name="Schachtman D."/>
        </authorList>
    </citation>
    <scope>NUCLEOTIDE SEQUENCE [LARGE SCALE GENOMIC DNA]</scope>
    <source>
        <strain evidence="11 12">4249</strain>
    </source>
</reference>
<dbReference type="PANTHER" id="PTHR33507">
    <property type="entry name" value="INNER MEMBRANE PROTEIN YBBJ"/>
    <property type="match status" value="1"/>
</dbReference>
<keyword evidence="3 6" id="KW-1133">Transmembrane helix</keyword>
<evidence type="ECO:0000259" key="9">
    <source>
        <dbReference type="Pfam" id="PF24961"/>
    </source>
</evidence>
<name>A0ABU1WJI1_9BURK</name>
<dbReference type="Pfam" id="PF01957">
    <property type="entry name" value="NfeD"/>
    <property type="match status" value="1"/>
</dbReference>
<dbReference type="InterPro" id="IPR012340">
    <property type="entry name" value="NA-bd_OB-fold"/>
</dbReference>
<proteinExistence type="predicted"/>
<evidence type="ECO:0000313" key="12">
    <source>
        <dbReference type="Proteomes" id="UP001265700"/>
    </source>
</evidence>
<feature type="domain" description="NfeD-like C-terminal" evidence="8">
    <location>
        <begin position="419"/>
        <end position="472"/>
    </location>
</feature>
<organism evidence="11 12">
    <name type="scientific">Hydrogenophaga palleronii</name>
    <dbReference type="NCBI Taxonomy" id="65655"/>
    <lineage>
        <taxon>Bacteria</taxon>
        <taxon>Pseudomonadati</taxon>
        <taxon>Pseudomonadota</taxon>
        <taxon>Betaproteobacteria</taxon>
        <taxon>Burkholderiales</taxon>
        <taxon>Comamonadaceae</taxon>
        <taxon>Hydrogenophaga</taxon>
    </lineage>
</organism>
<evidence type="ECO:0000256" key="3">
    <source>
        <dbReference type="ARBA" id="ARBA00022989"/>
    </source>
</evidence>
<dbReference type="Gene3D" id="3.90.226.10">
    <property type="entry name" value="2-enoyl-CoA Hydratase, Chain A, domain 1"/>
    <property type="match status" value="1"/>
</dbReference>
<feature type="compositionally biased region" description="Basic and acidic residues" evidence="5">
    <location>
        <begin position="166"/>
        <end position="175"/>
    </location>
</feature>
<protein>
    <submittedName>
        <fullName evidence="11">Membrane-bound serine protease (ClpP class)</fullName>
    </submittedName>
</protein>
<dbReference type="Proteomes" id="UP001265700">
    <property type="component" value="Unassembled WGS sequence"/>
</dbReference>
<evidence type="ECO:0000256" key="5">
    <source>
        <dbReference type="SAM" id="MobiDB-lite"/>
    </source>
</evidence>
<dbReference type="InterPro" id="IPR029045">
    <property type="entry name" value="ClpP/crotonase-like_dom_sf"/>
</dbReference>
<evidence type="ECO:0000259" key="10">
    <source>
        <dbReference type="Pfam" id="PF25145"/>
    </source>
</evidence>
<dbReference type="InterPro" id="IPR002810">
    <property type="entry name" value="NfeD-like_C"/>
</dbReference>
<dbReference type="GO" id="GO:0006508">
    <property type="term" value="P:proteolysis"/>
    <property type="evidence" value="ECO:0007669"/>
    <property type="project" value="UniProtKB-KW"/>
</dbReference>
<dbReference type="PANTHER" id="PTHR33507:SF4">
    <property type="entry name" value="NODULATION COMPETITIVENESS PROTEIN NFED"/>
    <property type="match status" value="1"/>
</dbReference>
<keyword evidence="2 6" id="KW-0812">Transmembrane</keyword>
<sequence length="486" mass="49943">MRHGPFTACATRDTGSPFYCLLTARLFPLLLGLAMLAAAPARAATAPVLTVEGAIGPASADYVVRGIAQAASDGAPLLVLQLDTPGGLDQSMRQIIQAIMASPVPVVTYVTPTGARAASAGTYILYASHVAAMAPATTLGAATPVAIGMPGAPQSVREPVPAGSGKEGEVPKATDPKASAPADPMTTKQVNDAAAFIRGLARERGRNAEWAERAVREAVSLTAAEALEQGVVDLMAKDLTDLLAQVDGRTVRTASGELQLATTGLVVVMQPPDWRHRLLGVIANPSFALILLMIGVYGLMFEFSSPGFGVPGTVGAICLLLALFALQLLPVNYAALALILLGFALLAAELLTPAFGVLGVGGVIAFMAGGLLLFDRDVPGLGVPLPLLFGISLTSAAAVLLGGGMALRARRAHVVSGSEVLLGATGQVTAVEGSKAWAQVQGERWQVAGERPLALGQTVRVRAVEGLVLRVESLGDEPMQSHKENA</sequence>
<dbReference type="Gene3D" id="2.40.50.140">
    <property type="entry name" value="Nucleic acid-binding proteins"/>
    <property type="match status" value="1"/>
</dbReference>
<accession>A0ABU1WJI1</accession>
<feature type="chain" id="PRO_5047218785" evidence="7">
    <location>
        <begin position="44"/>
        <end position="486"/>
    </location>
</feature>
<comment type="caution">
    <text evidence="11">The sequence shown here is derived from an EMBL/GenBank/DDBJ whole genome shotgun (WGS) entry which is preliminary data.</text>
</comment>
<dbReference type="EMBL" id="JAVDWU010000002">
    <property type="protein sequence ID" value="MDR7149421.1"/>
    <property type="molecule type" value="Genomic_DNA"/>
</dbReference>
<keyword evidence="11" id="KW-0378">Hydrolase</keyword>
<evidence type="ECO:0000313" key="11">
    <source>
        <dbReference type="EMBL" id="MDR7149421.1"/>
    </source>
</evidence>
<feature type="domain" description="NfeD integral membrane" evidence="9">
    <location>
        <begin position="288"/>
        <end position="400"/>
    </location>
</feature>
<dbReference type="InterPro" id="IPR056738">
    <property type="entry name" value="NfeD1b_N"/>
</dbReference>
<dbReference type="InterPro" id="IPR052165">
    <property type="entry name" value="Membrane_assoc_protease"/>
</dbReference>
<feature type="transmembrane region" description="Helical" evidence="6">
    <location>
        <begin position="278"/>
        <end position="300"/>
    </location>
</feature>
<evidence type="ECO:0000256" key="6">
    <source>
        <dbReference type="SAM" id="Phobius"/>
    </source>
</evidence>
<keyword evidence="11" id="KW-0645">Protease</keyword>
<feature type="region of interest" description="Disordered" evidence="5">
    <location>
        <begin position="153"/>
        <end position="186"/>
    </location>
</feature>
<evidence type="ECO:0000256" key="1">
    <source>
        <dbReference type="ARBA" id="ARBA00004141"/>
    </source>
</evidence>
<keyword evidence="4 6" id="KW-0472">Membrane</keyword>
<feature type="transmembrane region" description="Helical" evidence="6">
    <location>
        <begin position="331"/>
        <end position="348"/>
    </location>
</feature>
<dbReference type="Pfam" id="PF24961">
    <property type="entry name" value="NfeD_membrane"/>
    <property type="match status" value="1"/>
</dbReference>
<gene>
    <name evidence="11" type="ORF">J2W49_001370</name>
</gene>
<dbReference type="GO" id="GO:0008233">
    <property type="term" value="F:peptidase activity"/>
    <property type="evidence" value="ECO:0007669"/>
    <property type="project" value="UniProtKB-KW"/>
</dbReference>
<keyword evidence="12" id="KW-1185">Reference proteome</keyword>
<evidence type="ECO:0000259" key="8">
    <source>
        <dbReference type="Pfam" id="PF01957"/>
    </source>
</evidence>
<feature type="signal peptide" evidence="7">
    <location>
        <begin position="1"/>
        <end position="43"/>
    </location>
</feature>
<dbReference type="SUPFAM" id="SSF52096">
    <property type="entry name" value="ClpP/crotonase"/>
    <property type="match status" value="1"/>
</dbReference>
<dbReference type="CDD" id="cd07020">
    <property type="entry name" value="Clp_protease_NfeD_1"/>
    <property type="match status" value="1"/>
</dbReference>
<dbReference type="SUPFAM" id="SSF141322">
    <property type="entry name" value="NfeD domain-like"/>
    <property type="match status" value="1"/>
</dbReference>
<evidence type="ECO:0000256" key="2">
    <source>
        <dbReference type="ARBA" id="ARBA00022692"/>
    </source>
</evidence>
<feature type="transmembrane region" description="Helical" evidence="6">
    <location>
        <begin position="355"/>
        <end position="374"/>
    </location>
</feature>
<dbReference type="InterPro" id="IPR056739">
    <property type="entry name" value="NfeD_membrane"/>
</dbReference>
<dbReference type="Pfam" id="PF25145">
    <property type="entry name" value="NfeD1b_N"/>
    <property type="match status" value="1"/>
</dbReference>
<evidence type="ECO:0000256" key="7">
    <source>
        <dbReference type="SAM" id="SignalP"/>
    </source>
</evidence>